<gene>
    <name evidence="4" type="ORF">CAUJ_LOCUS4080</name>
</gene>
<evidence type="ECO:0000259" key="3">
    <source>
        <dbReference type="PROSITE" id="PS50202"/>
    </source>
</evidence>
<evidence type="ECO:0000256" key="1">
    <source>
        <dbReference type="RuleBase" id="RU003425"/>
    </source>
</evidence>
<comment type="caution">
    <text evidence="4">The sequence shown here is derived from an EMBL/GenBank/DDBJ whole genome shotgun (WGS) entry which is preliminary data.</text>
</comment>
<dbReference type="InterPro" id="IPR051774">
    <property type="entry name" value="Sperm-specific_class_P"/>
</dbReference>
<proteinExistence type="predicted"/>
<reference evidence="4" key="1">
    <citation type="submission" date="2020-10" db="EMBL/GenBank/DDBJ databases">
        <authorList>
            <person name="Kikuchi T."/>
        </authorList>
    </citation>
    <scope>NUCLEOTIDE SEQUENCE</scope>
    <source>
        <strain evidence="4">NKZ352</strain>
    </source>
</reference>
<sequence length="325" mass="36762">MESGSFEFSPDRKHPPYKSPMEKREDKELLQKYTNMKIEDKEEKKSHAIKTIEALTASALQNKLSDASVPANEMVLAIEYPDSDVETDKKTGKLPGGPFTSSQMSSLEIFYKKNRFAHDIEVKKFSDFIKENHVDVEMWLEERRKISHMKYLSSGLEDIAFDFYEEAVMIADGLRLEIPSVIDKSYFNIDNFNVMKKEKAEKLKMAPKLSLSVASGFVEVNSDGGTLKIIVRNAGFSPLVYQIKISNPNSYRVSPVQAILNDEEELTMSIERKAGPPGWDRICVEFGLVPEGVIDARAAANRTKIVGREFVRIRAIPLEELSVAK</sequence>
<dbReference type="OrthoDB" id="5823535at2759"/>
<feature type="region of interest" description="Disordered" evidence="2">
    <location>
        <begin position="1"/>
        <end position="26"/>
    </location>
</feature>
<dbReference type="InterPro" id="IPR000535">
    <property type="entry name" value="MSP_dom"/>
</dbReference>
<dbReference type="Gene3D" id="2.60.40.10">
    <property type="entry name" value="Immunoglobulins"/>
    <property type="match status" value="1"/>
</dbReference>
<comment type="function">
    <text evidence="1">Central component in molecular interactions underlying sperm crawling. Forms an extensive filament system that extends from sperm villipoda, along the leading edge of the pseudopod.</text>
</comment>
<evidence type="ECO:0000313" key="4">
    <source>
        <dbReference type="EMBL" id="CAD6188161.1"/>
    </source>
</evidence>
<organism evidence="4 5">
    <name type="scientific">Caenorhabditis auriculariae</name>
    <dbReference type="NCBI Taxonomy" id="2777116"/>
    <lineage>
        <taxon>Eukaryota</taxon>
        <taxon>Metazoa</taxon>
        <taxon>Ecdysozoa</taxon>
        <taxon>Nematoda</taxon>
        <taxon>Chromadorea</taxon>
        <taxon>Rhabditida</taxon>
        <taxon>Rhabditina</taxon>
        <taxon>Rhabditomorpha</taxon>
        <taxon>Rhabditoidea</taxon>
        <taxon>Rhabditidae</taxon>
        <taxon>Peloderinae</taxon>
        <taxon>Caenorhabditis</taxon>
    </lineage>
</organism>
<name>A0A8S1GY61_9PELO</name>
<feature type="compositionally biased region" description="Basic and acidic residues" evidence="2">
    <location>
        <begin position="9"/>
        <end position="26"/>
    </location>
</feature>
<dbReference type="PANTHER" id="PTHR22947">
    <property type="entry name" value="MAJOR SPERM PROTEIN"/>
    <property type="match status" value="1"/>
</dbReference>
<evidence type="ECO:0000256" key="2">
    <source>
        <dbReference type="SAM" id="MobiDB-lite"/>
    </source>
</evidence>
<dbReference type="Proteomes" id="UP000835052">
    <property type="component" value="Unassembled WGS sequence"/>
</dbReference>
<dbReference type="PANTHER" id="PTHR22947:SF39">
    <property type="entry name" value="MSP DOMAIN-CONTAINING PROTEIN"/>
    <property type="match status" value="1"/>
</dbReference>
<dbReference type="PROSITE" id="PS50202">
    <property type="entry name" value="MSP"/>
    <property type="match status" value="1"/>
</dbReference>
<dbReference type="InterPro" id="IPR008962">
    <property type="entry name" value="PapD-like_sf"/>
</dbReference>
<dbReference type="InterPro" id="IPR013783">
    <property type="entry name" value="Ig-like_fold"/>
</dbReference>
<dbReference type="SUPFAM" id="SSF49354">
    <property type="entry name" value="PapD-like"/>
    <property type="match status" value="1"/>
</dbReference>
<dbReference type="AlphaFoldDB" id="A0A8S1GY61"/>
<keyword evidence="1" id="KW-0963">Cytoplasm</keyword>
<keyword evidence="1" id="KW-0206">Cytoskeleton</keyword>
<evidence type="ECO:0000313" key="5">
    <source>
        <dbReference type="Proteomes" id="UP000835052"/>
    </source>
</evidence>
<dbReference type="Pfam" id="PF00635">
    <property type="entry name" value="Motile_Sperm"/>
    <property type="match status" value="1"/>
</dbReference>
<dbReference type="EMBL" id="CAJGYM010000008">
    <property type="protein sequence ID" value="CAD6188161.1"/>
    <property type="molecule type" value="Genomic_DNA"/>
</dbReference>
<accession>A0A8S1GY61</accession>
<keyword evidence="5" id="KW-1185">Reference proteome</keyword>
<feature type="domain" description="MSP" evidence="3">
    <location>
        <begin position="202"/>
        <end position="325"/>
    </location>
</feature>
<protein>
    <recommendedName>
        <fullName evidence="1">Major sperm protein</fullName>
    </recommendedName>
</protein>